<dbReference type="InterPro" id="IPR007241">
    <property type="entry name" value="Autophagy-rel_prot_9"/>
</dbReference>
<evidence type="ECO:0000256" key="4">
    <source>
        <dbReference type="ARBA" id="ARBA00004653"/>
    </source>
</evidence>
<evidence type="ECO:0000256" key="18">
    <source>
        <dbReference type="RuleBase" id="RU364027"/>
    </source>
</evidence>
<evidence type="ECO:0000256" key="6">
    <source>
        <dbReference type="ARBA" id="ARBA00018074"/>
    </source>
</evidence>
<feature type="region of interest" description="Disordered" evidence="19">
    <location>
        <begin position="1"/>
        <end position="56"/>
    </location>
</feature>
<evidence type="ECO:0000256" key="15">
    <source>
        <dbReference type="ARBA" id="ARBA00024615"/>
    </source>
</evidence>
<comment type="function">
    <text evidence="18">Phospholipid scramblase involved in autophagy. Cycles between the preautophagosomal structure/phagophore assembly site (PAS) and the cytoplasmic vesicle pool and supplies membrane for the growing autophagosome. Lipid scramblase activity plays a key role in preautophagosomal structure/phagophore assembly by distributing the phospholipids that arrive through ATG2 from the cytoplasmic to the luminal leaflet of the bilayer, thereby driving autophagosomal membrane expansion.</text>
</comment>
<keyword evidence="12 18" id="KW-0445">Lipid transport</keyword>
<dbReference type="GO" id="GO:0006869">
    <property type="term" value="P:lipid transport"/>
    <property type="evidence" value="ECO:0007669"/>
    <property type="project" value="UniProtKB-KW"/>
</dbReference>
<dbReference type="GO" id="GO:0005776">
    <property type="term" value="C:autophagosome"/>
    <property type="evidence" value="ECO:0007669"/>
    <property type="project" value="TreeGrafter"/>
</dbReference>
<dbReference type="GO" id="GO:0000422">
    <property type="term" value="P:autophagy of mitochondrion"/>
    <property type="evidence" value="ECO:0007669"/>
    <property type="project" value="TreeGrafter"/>
</dbReference>
<dbReference type="GO" id="GO:0034045">
    <property type="term" value="C:phagophore assembly site membrane"/>
    <property type="evidence" value="ECO:0007669"/>
    <property type="project" value="UniProtKB-SubCell"/>
</dbReference>
<keyword evidence="9 18" id="KW-1133">Transmembrane helix</keyword>
<evidence type="ECO:0000313" key="20">
    <source>
        <dbReference type="EMBL" id="OZJ04471.1"/>
    </source>
</evidence>
<dbReference type="AlphaFoldDB" id="A0A261Y1K4"/>
<gene>
    <name evidence="20" type="ORF">BZG36_02682</name>
</gene>
<evidence type="ECO:0000256" key="1">
    <source>
        <dbReference type="ARBA" id="ARBA00004439"/>
    </source>
</evidence>
<evidence type="ECO:0000256" key="19">
    <source>
        <dbReference type="SAM" id="MobiDB-lite"/>
    </source>
</evidence>
<reference evidence="20 21" key="1">
    <citation type="journal article" date="2017" name="Mycologia">
        <title>Bifiguratus adelaidae, gen. et sp. nov., a new member of Mucoromycotina in endophytic and soil-dwelling habitats.</title>
        <authorList>
            <person name="Torres-Cruz T.J."/>
            <person name="Billingsley Tobias T.L."/>
            <person name="Almatruk M."/>
            <person name="Hesse C."/>
            <person name="Kuske C.R."/>
            <person name="Desiro A."/>
            <person name="Benucci G.M."/>
            <person name="Bonito G."/>
            <person name="Stajich J.E."/>
            <person name="Dunlap C."/>
            <person name="Arnold A.E."/>
            <person name="Porras-Alfaro A."/>
        </authorList>
    </citation>
    <scope>NUCLEOTIDE SEQUENCE [LARGE SCALE GENOMIC DNA]</scope>
    <source>
        <strain evidence="20 21">AZ0501</strain>
    </source>
</reference>
<dbReference type="GO" id="GO:0034497">
    <property type="term" value="P:protein localization to phagophore assembly site"/>
    <property type="evidence" value="ECO:0007669"/>
    <property type="project" value="TreeGrafter"/>
</dbReference>
<comment type="subcellular location">
    <subcellularLocation>
        <location evidence="1">Cytoplasmic vesicle membrane</location>
        <topology evidence="1">Multi-pass membrane protein</topology>
    </subcellularLocation>
    <subcellularLocation>
        <location evidence="2">Endoplasmic reticulum membrane</location>
        <topology evidence="2">Multi-pass membrane protein</topology>
    </subcellularLocation>
    <subcellularLocation>
        <location evidence="4">Golgi apparatus membrane</location>
        <topology evidence="4">Multi-pass membrane protein</topology>
    </subcellularLocation>
    <subcellularLocation>
        <location evidence="3 18">Preautophagosomal structure membrane</location>
        <topology evidence="3 18">Multi-pass membrane protein</topology>
    </subcellularLocation>
</comment>
<feature type="transmembrane region" description="Helical" evidence="18">
    <location>
        <begin position="531"/>
        <end position="553"/>
    </location>
</feature>
<keyword evidence="21" id="KW-1185">Reference proteome</keyword>
<dbReference type="Proteomes" id="UP000242875">
    <property type="component" value="Unassembled WGS sequence"/>
</dbReference>
<keyword evidence="8 18" id="KW-0812">Transmembrane</keyword>
<evidence type="ECO:0000256" key="3">
    <source>
        <dbReference type="ARBA" id="ARBA00004511"/>
    </source>
</evidence>
<organism evidence="20 21">
    <name type="scientific">Bifiguratus adelaidae</name>
    <dbReference type="NCBI Taxonomy" id="1938954"/>
    <lineage>
        <taxon>Eukaryota</taxon>
        <taxon>Fungi</taxon>
        <taxon>Fungi incertae sedis</taxon>
        <taxon>Mucoromycota</taxon>
        <taxon>Mucoromycotina</taxon>
        <taxon>Endogonomycetes</taxon>
        <taxon>Endogonales</taxon>
        <taxon>Endogonales incertae sedis</taxon>
        <taxon>Bifiguratus</taxon>
    </lineage>
</organism>
<protein>
    <recommendedName>
        <fullName evidence="6 18">Autophagy-related protein 9</fullName>
    </recommendedName>
</protein>
<comment type="caution">
    <text evidence="20">The sequence shown here is derived from an EMBL/GenBank/DDBJ whole genome shotgun (WGS) entry which is preliminary data.</text>
</comment>
<feature type="region of interest" description="Disordered" evidence="19">
    <location>
        <begin position="89"/>
        <end position="108"/>
    </location>
</feature>
<name>A0A261Y1K4_9FUNG</name>
<evidence type="ECO:0000256" key="16">
    <source>
        <dbReference type="ARBA" id="ARBA00024621"/>
    </source>
</evidence>
<proteinExistence type="inferred from homology"/>
<comment type="catalytic activity">
    <reaction evidence="16">
        <text>a 1,2-diacyl-sn-glycero-3-phospho-(1D-myo-inositol-3-phosphate)(in) = a 1,2-diacyl-sn-glycero-3-phospho-(1D-myo-inositol-3-phosphate)(out)</text>
        <dbReference type="Rhea" id="RHEA:67920"/>
        <dbReference type="ChEBI" id="CHEBI:58088"/>
    </reaction>
</comment>
<comment type="catalytic activity">
    <reaction evidence="15">
        <text>a 1,2-diacyl-sn-glycero-3-phosphoethanolamine(in) = a 1,2-diacyl-sn-glycero-3-phosphoethanolamine(out)</text>
        <dbReference type="Rhea" id="RHEA:38895"/>
        <dbReference type="ChEBI" id="CHEBI:64612"/>
    </reaction>
</comment>
<keyword evidence="13 18" id="KW-0472">Membrane</keyword>
<sequence>MSPFGARRVYPLSPPAVQSSEEPSAGLLDNAEQPGEGGQAESGSERDSEGDVPQSLLFEQPLEAADDKTSPAAVASEVAKSNHISFRTTPILSSRPRSAYPGSQAPTQIPQYVRHLPSNNDRSSFDIYGLRRKAARPDNWRQASVFGAGLGIGTNGPYQGSDEGTLPAGPRDNIMSAFTSKPDNQHDIAQRAMWKWANVQNMDNFLGRVYSFYTGKGYWCILLARVLNLLSSLFVIVFSTFLFGCVHLQKIPHHPSLSDVIEPQCLSRMSGTMWLYLLAFGSWWIWQAFRFVLELPFLADMHNFYQYLLHIPDTEMQTTSWAHVVQRLIAIREQNPTLSTVSHPRLNAHDIANRIMRRDNYLIALFNKDILNLQVPVFGGPNSILPSFIREIVPGLGVKPVFTRDLEWNVGFCVLNYVFDDQGQVRKKFLRDRQRQDLVVGLRRRFVAMGLLNAVCAPFVLVYLVITYFLRYFEEYHKNPSSIGSRSYTLFAQWKLREFNELPHLFKRRLHATYDDGMAYLDQFPKEKTTMIARFVAFISGSFTAVLVLISVVDSELFNFEITPGRTVFLYITVFGSIFAVSRGMIPDERMVFDPTSTMLRVVEHTHYIPSHWRGNLHTEQVRQEYGQMFELKLTIFFTELLSVLFTPWILLFSLPQSSEAIIDFFREFTVHVDGVGYVCSFAVFDFRKHGNAKYGAPVEGVDDYWVSKEGKMEKSFLNFKANNPEWQPADPSGSLYLSRLHELVPNATRSDADDHNGLPRNSVVDSILQKSALPNFGVTAKRPVQRYNSGLDSNGNEFSIMAQPGARFIPRSMGHPSHLYTESDNGGSQYPLNGDQAGRHQGSANNSSDQENDPLYQDQSLDDHNEQNTTHFSGALDGSYGAGDLVVDTRKTDDEVEGDRNMGVYGLLNRVYELNNPGGVA</sequence>
<comment type="catalytic activity">
    <reaction evidence="17">
        <text>a 1,2-diacyl-sn-glycero-3-phosphocholine(in) = a 1,2-diacyl-sn-glycero-3-phosphocholine(out)</text>
        <dbReference type="Rhea" id="RHEA:38571"/>
        <dbReference type="ChEBI" id="CHEBI:57643"/>
    </reaction>
</comment>
<feature type="transmembrane region" description="Helical" evidence="18">
    <location>
        <begin position="446"/>
        <end position="470"/>
    </location>
</feature>
<keyword evidence="10 18" id="KW-0072">Autophagy</keyword>
<feature type="transmembrane region" description="Helical" evidence="18">
    <location>
        <begin position="634"/>
        <end position="655"/>
    </location>
</feature>
<dbReference type="GO" id="GO:0030659">
    <property type="term" value="C:cytoplasmic vesicle membrane"/>
    <property type="evidence" value="ECO:0007669"/>
    <property type="project" value="UniProtKB-SubCell"/>
</dbReference>
<dbReference type="PANTHER" id="PTHR13038">
    <property type="entry name" value="APG9 AUTOPHAGY 9"/>
    <property type="match status" value="1"/>
</dbReference>
<dbReference type="Pfam" id="PF04109">
    <property type="entry name" value="ATG9"/>
    <property type="match status" value="1"/>
</dbReference>
<evidence type="ECO:0000256" key="9">
    <source>
        <dbReference type="ARBA" id="ARBA00022989"/>
    </source>
</evidence>
<feature type="region of interest" description="Disordered" evidence="19">
    <location>
        <begin position="810"/>
        <end position="883"/>
    </location>
</feature>
<keyword evidence="11" id="KW-0333">Golgi apparatus</keyword>
<evidence type="ECO:0000256" key="14">
    <source>
        <dbReference type="ARBA" id="ARBA00024479"/>
    </source>
</evidence>
<feature type="transmembrane region" description="Helical" evidence="18">
    <location>
        <begin position="273"/>
        <end position="293"/>
    </location>
</feature>
<dbReference type="GO" id="GO:0034727">
    <property type="term" value="P:piecemeal microautophagy of the nucleus"/>
    <property type="evidence" value="ECO:0007669"/>
    <property type="project" value="TreeGrafter"/>
</dbReference>
<comment type="catalytic activity">
    <reaction evidence="14">
        <text>a 1,2-diacyl-sn-glycero-3-phospho-L-serine(in) = a 1,2-diacyl-sn-glycero-3-phospho-L-serine(out)</text>
        <dbReference type="Rhea" id="RHEA:38663"/>
        <dbReference type="ChEBI" id="CHEBI:57262"/>
    </reaction>
</comment>
<dbReference type="GO" id="GO:0005789">
    <property type="term" value="C:endoplasmic reticulum membrane"/>
    <property type="evidence" value="ECO:0007669"/>
    <property type="project" value="UniProtKB-SubCell"/>
</dbReference>
<dbReference type="PANTHER" id="PTHR13038:SF10">
    <property type="entry name" value="AUTOPHAGY-RELATED PROTEIN 9"/>
    <property type="match status" value="1"/>
</dbReference>
<dbReference type="GO" id="GO:0000139">
    <property type="term" value="C:Golgi membrane"/>
    <property type="evidence" value="ECO:0007669"/>
    <property type="project" value="UniProtKB-SubCell"/>
</dbReference>
<feature type="transmembrane region" description="Helical" evidence="18">
    <location>
        <begin position="226"/>
        <end position="249"/>
    </location>
</feature>
<evidence type="ECO:0000256" key="2">
    <source>
        <dbReference type="ARBA" id="ARBA00004477"/>
    </source>
</evidence>
<evidence type="ECO:0000256" key="5">
    <source>
        <dbReference type="ARBA" id="ARBA00006185"/>
    </source>
</evidence>
<evidence type="ECO:0000256" key="12">
    <source>
        <dbReference type="ARBA" id="ARBA00023055"/>
    </source>
</evidence>
<accession>A0A261Y1K4</accession>
<dbReference type="GO" id="GO:0061709">
    <property type="term" value="P:reticulophagy"/>
    <property type="evidence" value="ECO:0007669"/>
    <property type="project" value="TreeGrafter"/>
</dbReference>
<evidence type="ECO:0000256" key="7">
    <source>
        <dbReference type="ARBA" id="ARBA00022448"/>
    </source>
</evidence>
<evidence type="ECO:0000256" key="13">
    <source>
        <dbReference type="ARBA" id="ARBA00023136"/>
    </source>
</evidence>
<evidence type="ECO:0000256" key="11">
    <source>
        <dbReference type="ARBA" id="ARBA00023034"/>
    </source>
</evidence>
<evidence type="ECO:0000313" key="21">
    <source>
        <dbReference type="Proteomes" id="UP000242875"/>
    </source>
</evidence>
<feature type="compositionally biased region" description="Polar residues" evidence="19">
    <location>
        <begin position="821"/>
        <end position="832"/>
    </location>
</feature>
<evidence type="ECO:0000256" key="10">
    <source>
        <dbReference type="ARBA" id="ARBA00023006"/>
    </source>
</evidence>
<dbReference type="EMBL" id="MVBO01000039">
    <property type="protein sequence ID" value="OZJ04471.1"/>
    <property type="molecule type" value="Genomic_DNA"/>
</dbReference>
<evidence type="ECO:0000256" key="17">
    <source>
        <dbReference type="ARBA" id="ARBA00024631"/>
    </source>
</evidence>
<evidence type="ECO:0000256" key="8">
    <source>
        <dbReference type="ARBA" id="ARBA00022692"/>
    </source>
</evidence>
<dbReference type="OrthoDB" id="2020634at2759"/>
<keyword evidence="7 18" id="KW-0813">Transport</keyword>
<feature type="transmembrane region" description="Helical" evidence="18">
    <location>
        <begin position="565"/>
        <end position="586"/>
    </location>
</feature>
<comment type="similarity">
    <text evidence="5 18">Belongs to the ATG9 family.</text>
</comment>